<dbReference type="EnsemblMetazoa" id="ISCW007852-RA">
    <property type="protein sequence ID" value="ISCW007852-PA"/>
    <property type="gene ID" value="ISCW007852"/>
</dbReference>
<dbReference type="HOGENOM" id="CLU_2335947_0_0_1"/>
<organism>
    <name type="scientific">Ixodes scapularis</name>
    <name type="common">Black-legged tick</name>
    <name type="synonym">Deer tick</name>
    <dbReference type="NCBI Taxonomy" id="6945"/>
    <lineage>
        <taxon>Eukaryota</taxon>
        <taxon>Metazoa</taxon>
        <taxon>Ecdysozoa</taxon>
        <taxon>Arthropoda</taxon>
        <taxon>Chelicerata</taxon>
        <taxon>Arachnida</taxon>
        <taxon>Acari</taxon>
        <taxon>Parasitiformes</taxon>
        <taxon>Ixodida</taxon>
        <taxon>Ixodoidea</taxon>
        <taxon>Ixodidae</taxon>
        <taxon>Ixodinae</taxon>
        <taxon>Ixodes</taxon>
    </lineage>
</organism>
<reference evidence="2" key="2">
    <citation type="submission" date="2020-05" db="UniProtKB">
        <authorList>
            <consortium name="EnsemblMetazoa"/>
        </authorList>
    </citation>
    <scope>IDENTIFICATION</scope>
    <source>
        <strain evidence="2">wikel</strain>
    </source>
</reference>
<dbReference type="PaxDb" id="6945-B7PVU0"/>
<accession>B7PVU0</accession>
<keyword evidence="3" id="KW-1185">Reference proteome</keyword>
<dbReference type="OrthoDB" id="6415315at2759"/>
<dbReference type="VEuPathDB" id="VectorBase:ISCW007852"/>
<dbReference type="InParanoid" id="B7PVU0"/>
<gene>
    <name evidence="1" type="ORF">IscW_ISCW007852</name>
</gene>
<proteinExistence type="predicted"/>
<dbReference type="EMBL" id="ABJB010464268">
    <property type="status" value="NOT_ANNOTATED_CDS"/>
    <property type="molecule type" value="Genomic_DNA"/>
</dbReference>
<dbReference type="EMBL" id="DS802327">
    <property type="protein sequence ID" value="EEC10712.1"/>
    <property type="molecule type" value="Genomic_DNA"/>
</dbReference>
<sequence>MCVVAITRNATGFVLDAGYILGTLDASAPIGIKSHASKLLDRDETTQVFSVWIAMEALTPIVGYVFGSQVYNACISFYPGLPYFIYVLFELYPFFSVV</sequence>
<dbReference type="Proteomes" id="UP000001555">
    <property type="component" value="Unassembled WGS sequence"/>
</dbReference>
<protein>
    <submittedName>
        <fullName evidence="1 2">Uncharacterized protein</fullName>
    </submittedName>
</protein>
<reference evidence="1 3" key="1">
    <citation type="submission" date="2008-03" db="EMBL/GenBank/DDBJ databases">
        <title>Annotation of Ixodes scapularis.</title>
        <authorList>
            <consortium name="Ixodes scapularis Genome Project Consortium"/>
            <person name="Caler E."/>
            <person name="Hannick L.I."/>
            <person name="Bidwell S."/>
            <person name="Joardar V."/>
            <person name="Thiagarajan M."/>
            <person name="Amedeo P."/>
            <person name="Galinsky K.J."/>
            <person name="Schobel S."/>
            <person name="Inman J."/>
            <person name="Hostetler J."/>
            <person name="Miller J."/>
            <person name="Hammond M."/>
            <person name="Megy K."/>
            <person name="Lawson D."/>
            <person name="Kodira C."/>
            <person name="Sutton G."/>
            <person name="Meyer J."/>
            <person name="Hill C.A."/>
            <person name="Birren B."/>
            <person name="Nene V."/>
            <person name="Collins F."/>
            <person name="Alarcon-Chaidez F."/>
            <person name="Wikel S."/>
            <person name="Strausberg R."/>
        </authorList>
    </citation>
    <scope>NUCLEOTIDE SEQUENCE [LARGE SCALE GENOMIC DNA]</scope>
    <source>
        <strain evidence="3">Wikel</strain>
        <strain evidence="1">Wikel colony</strain>
    </source>
</reference>
<dbReference type="VEuPathDB" id="VectorBase:ISCP_015801"/>
<dbReference type="AlphaFoldDB" id="B7PVU0"/>
<evidence type="ECO:0000313" key="3">
    <source>
        <dbReference type="Proteomes" id="UP000001555"/>
    </source>
</evidence>
<evidence type="ECO:0000313" key="1">
    <source>
        <dbReference type="EMBL" id="EEC10712.1"/>
    </source>
</evidence>
<name>B7PVU0_IXOSC</name>
<evidence type="ECO:0000313" key="2">
    <source>
        <dbReference type="EnsemblMetazoa" id="ISCW007852-PA"/>
    </source>
</evidence>
<dbReference type="VEuPathDB" id="VectorBase:ISCI007852"/>